<dbReference type="EMBL" id="CM039172">
    <property type="protein sequence ID" value="KAH9782913.1"/>
    <property type="molecule type" value="Genomic_DNA"/>
</dbReference>
<reference evidence="2" key="1">
    <citation type="journal article" date="2023" name="Hortic. Res.">
        <title>A chromosome-level phased genome enabling allele-level studies in sweet orange: a case study on citrus Huanglongbing tolerance.</title>
        <authorList>
            <person name="Wu B."/>
            <person name="Yu Q."/>
            <person name="Deng Z."/>
            <person name="Duan Y."/>
            <person name="Luo F."/>
            <person name="Gmitter F. Jr."/>
        </authorList>
    </citation>
    <scope>NUCLEOTIDE SEQUENCE [LARGE SCALE GENOMIC DNA]</scope>
    <source>
        <strain evidence="2">cv. Valencia</strain>
    </source>
</reference>
<dbReference type="Proteomes" id="UP000829398">
    <property type="component" value="Chromosome 3"/>
</dbReference>
<comment type="caution">
    <text evidence="1">The sequence shown here is derived from an EMBL/GenBank/DDBJ whole genome shotgun (WGS) entry which is preliminary data.</text>
</comment>
<accession>A0ACB8MAL9</accession>
<keyword evidence="2" id="KW-1185">Reference proteome</keyword>
<proteinExistence type="predicted"/>
<evidence type="ECO:0000313" key="1">
    <source>
        <dbReference type="EMBL" id="KAH9782913.1"/>
    </source>
</evidence>
<evidence type="ECO:0000313" key="2">
    <source>
        <dbReference type="Proteomes" id="UP000829398"/>
    </source>
</evidence>
<sequence length="698" mass="76517">MESPVDSTYPATVDVRTECHLDRLKLILEEKKLDFMEAMKLEIERLQLNLSAAERDRTLLSIGTDPASINPNVLLDESYMGRLCRVANTLALLGQASLEEKIVGAIGLENSGDSVLDFWNITRIGESCSGGGCEVCAETKVPALASSTATSVGSSQSPLLCSQCERKVCKVCCAGRGALLFSNYKSRDVTNYNGFSSQSGSSHGSQVDVATSRSLTLDGVICKHCCHEMVLDALMLDYVRVLIRLRRSSCADNAAYNALNEVVGSCLKDSLSERIQSSDNAQAAKVLHQLCGGQEALAEFPFASFLHSVETAKDSAPILSLLAPLNSGSRHSYWRAPPSTTSVEFVIVLGSVSDVSGVILLVSPCGYSVADTPMVQIWASNKIHQEERSSMGKWDVQSLITSSSDLYGPEKSASVEKLPRHVKFTFKNPVRCRIIWITLRLQRPGSASVNFGKDLSLLSLDEDENPFAQVDRRASFGGAVENEPCIHAKRILVVGSPVKREGLTTSQSSEQLSIRNWLDRAPQMSRFKVPIEAERLMDYDLVLEQYLPPASPSLAGFCLDAFSAIKPRVTHSPSSDSDIWDKSVTFLEDRYISQAVLYLQVSALQEPHNMVTIAEYRLPEARAGTPMYFEFPRPIQSRRVSFKLLGDVTAFADEPSEQDDSGLRAPLVATGLSLSNRIKLYYYCDPYELGKWASLSGV</sequence>
<organism evidence="1 2">
    <name type="scientific">Citrus sinensis</name>
    <name type="common">Sweet orange</name>
    <name type="synonym">Citrus aurantium var. sinensis</name>
    <dbReference type="NCBI Taxonomy" id="2711"/>
    <lineage>
        <taxon>Eukaryota</taxon>
        <taxon>Viridiplantae</taxon>
        <taxon>Streptophyta</taxon>
        <taxon>Embryophyta</taxon>
        <taxon>Tracheophyta</taxon>
        <taxon>Spermatophyta</taxon>
        <taxon>Magnoliopsida</taxon>
        <taxon>eudicotyledons</taxon>
        <taxon>Gunneridae</taxon>
        <taxon>Pentapetalae</taxon>
        <taxon>rosids</taxon>
        <taxon>malvids</taxon>
        <taxon>Sapindales</taxon>
        <taxon>Rutaceae</taxon>
        <taxon>Aurantioideae</taxon>
        <taxon>Citrus</taxon>
    </lineage>
</organism>
<protein>
    <submittedName>
        <fullName evidence="1">Phosphoinositide phosphatase SAC9</fullName>
    </submittedName>
</protein>
<gene>
    <name evidence="1" type="ORF">KPL71_009115</name>
</gene>
<name>A0ACB8MAL9_CITSI</name>